<reference evidence="1" key="1">
    <citation type="submission" date="2021-05" db="EMBL/GenBank/DDBJ databases">
        <authorList>
            <person name="Pietrasiak N."/>
            <person name="Ward R."/>
            <person name="Stajich J.E."/>
            <person name="Kurbessoian T."/>
        </authorList>
    </citation>
    <scope>NUCLEOTIDE SEQUENCE</scope>
    <source>
        <strain evidence="1">GSE-NOS-MK-12-04C</strain>
    </source>
</reference>
<dbReference type="AlphaFoldDB" id="A0A951UR87"/>
<name>A0A951UR87_9CYAN</name>
<proteinExistence type="predicted"/>
<accession>A0A951UR87</accession>
<dbReference type="Gene3D" id="2.10.10.20">
    <property type="entry name" value="Carbohydrate-binding module superfamily 5/12"/>
    <property type="match status" value="1"/>
</dbReference>
<evidence type="ECO:0000313" key="1">
    <source>
        <dbReference type="EMBL" id="MBW4666462.1"/>
    </source>
</evidence>
<comment type="caution">
    <text evidence="1">The sequence shown here is derived from an EMBL/GenBank/DDBJ whole genome shotgun (WGS) entry which is preliminary data.</text>
</comment>
<dbReference type="EMBL" id="JAHHGZ010000003">
    <property type="protein sequence ID" value="MBW4666462.1"/>
    <property type="molecule type" value="Genomic_DNA"/>
</dbReference>
<evidence type="ECO:0000313" key="2">
    <source>
        <dbReference type="Proteomes" id="UP000729701"/>
    </source>
</evidence>
<dbReference type="Proteomes" id="UP000729701">
    <property type="component" value="Unassembled WGS sequence"/>
</dbReference>
<organism evidence="1 2">
    <name type="scientific">Cyanomargarita calcarea GSE-NOS-MK-12-04C</name>
    <dbReference type="NCBI Taxonomy" id="2839659"/>
    <lineage>
        <taxon>Bacteria</taxon>
        <taxon>Bacillati</taxon>
        <taxon>Cyanobacteriota</taxon>
        <taxon>Cyanophyceae</taxon>
        <taxon>Nostocales</taxon>
        <taxon>Cyanomargaritaceae</taxon>
        <taxon>Cyanomargarita</taxon>
    </lineage>
</organism>
<reference evidence="1" key="2">
    <citation type="journal article" date="2022" name="Microbiol. Resour. Announc.">
        <title>Metagenome Sequencing to Explore Phylogenomics of Terrestrial Cyanobacteria.</title>
        <authorList>
            <person name="Ward R.D."/>
            <person name="Stajich J.E."/>
            <person name="Johansen J.R."/>
            <person name="Huntemann M."/>
            <person name="Clum A."/>
            <person name="Foster B."/>
            <person name="Foster B."/>
            <person name="Roux S."/>
            <person name="Palaniappan K."/>
            <person name="Varghese N."/>
            <person name="Mukherjee S."/>
            <person name="Reddy T.B.K."/>
            <person name="Daum C."/>
            <person name="Copeland A."/>
            <person name="Chen I.A."/>
            <person name="Ivanova N.N."/>
            <person name="Kyrpides N.C."/>
            <person name="Shapiro N."/>
            <person name="Eloe-Fadrosh E.A."/>
            <person name="Pietrasiak N."/>
        </authorList>
    </citation>
    <scope>NUCLEOTIDE SEQUENCE</scope>
    <source>
        <strain evidence="1">GSE-NOS-MK-12-04C</strain>
    </source>
</reference>
<protein>
    <submittedName>
        <fullName evidence="1">Uncharacterized protein</fullName>
    </submittedName>
</protein>
<sequence length="489" mass="52405">MVQITGKISGNITGLVRATPDHPFIDNSTNPPTLVVSAYEATITSSTFTLTLPQTQNLQGVGSEGVTYKWELFETKSVISYYLLDGTTYIGPVHQWATDSKWYTGSVHDTTSRLLDRVVANQNIPIQDAFHAQAPDSATPVSFTSLIGIPSQFPWFDIGLSRLAELLTTVATYRDRISSKFAIRGAYAVNTIYSLNDIVSFNGNSYVWRSATPAQNQQPPTTGDNANWLMIAAKGATGGTGAQIVGYNATNWTGSSEAAARGDVRDALASIPNPDLSNYLTVAAGLPRNNPVMTGAVKRPALTFPVAGGEKGTEVPTAQYVEDAIAQLATGKLPSPLIFARRTSVIALGQDNRTTIVWNPRVINQGAILDSNGIITIAEAGNYLFMVALQATITGNYQSSQGQVQIRFRSMLANLSTGVDAGDFFNYAYGATQATFTNKQQGFRFEQLSAGTMLDIDVITQAIGASSVISSSQIDGSAANNHLYVWRVA</sequence>
<gene>
    <name evidence="1" type="ORF">KME60_03200</name>
</gene>